<dbReference type="Proteomes" id="UP001597493">
    <property type="component" value="Unassembled WGS sequence"/>
</dbReference>
<dbReference type="InterPro" id="IPR006330">
    <property type="entry name" value="Ado/ade_deaminase"/>
</dbReference>
<comment type="caution">
    <text evidence="8">The sequence shown here is derived from an EMBL/GenBank/DDBJ whole genome shotgun (WGS) entry which is preliminary data.</text>
</comment>
<evidence type="ECO:0000256" key="4">
    <source>
        <dbReference type="ARBA" id="ARBA00022723"/>
    </source>
</evidence>
<dbReference type="InterPro" id="IPR001365">
    <property type="entry name" value="A_deaminase_dom"/>
</dbReference>
<evidence type="ECO:0000313" key="9">
    <source>
        <dbReference type="Proteomes" id="UP001597493"/>
    </source>
</evidence>
<dbReference type="SUPFAM" id="SSF51556">
    <property type="entry name" value="Metallo-dependent hydrolases"/>
    <property type="match status" value="1"/>
</dbReference>
<keyword evidence="6" id="KW-0862">Zinc</keyword>
<dbReference type="InterPro" id="IPR032466">
    <property type="entry name" value="Metal_Hydrolase"/>
</dbReference>
<dbReference type="RefSeq" id="WP_379276682.1">
    <property type="nucleotide sequence ID" value="NZ_JBHUGT010000021.1"/>
</dbReference>
<proteinExistence type="inferred from homology"/>
<organism evidence="8 9">
    <name type="scientific">Paenibacillus thailandensis</name>
    <dbReference type="NCBI Taxonomy" id="393250"/>
    <lineage>
        <taxon>Bacteria</taxon>
        <taxon>Bacillati</taxon>
        <taxon>Bacillota</taxon>
        <taxon>Bacilli</taxon>
        <taxon>Bacillales</taxon>
        <taxon>Paenibacillaceae</taxon>
        <taxon>Paenibacillus</taxon>
    </lineage>
</organism>
<name>A0ABW5R122_9BACL</name>
<dbReference type="NCBIfam" id="TIGR01430">
    <property type="entry name" value="aden_deam"/>
    <property type="match status" value="1"/>
</dbReference>
<dbReference type="GO" id="GO:0016787">
    <property type="term" value="F:hydrolase activity"/>
    <property type="evidence" value="ECO:0007669"/>
    <property type="project" value="UniProtKB-KW"/>
</dbReference>
<comment type="cofactor">
    <cofactor evidence="1">
        <name>Zn(2+)</name>
        <dbReference type="ChEBI" id="CHEBI:29105"/>
    </cofactor>
</comment>
<dbReference type="PANTHER" id="PTHR11409">
    <property type="entry name" value="ADENOSINE DEAMINASE"/>
    <property type="match status" value="1"/>
</dbReference>
<evidence type="ECO:0000256" key="2">
    <source>
        <dbReference type="ARBA" id="ARBA00006676"/>
    </source>
</evidence>
<evidence type="ECO:0000256" key="3">
    <source>
        <dbReference type="ARBA" id="ARBA00012784"/>
    </source>
</evidence>
<keyword evidence="9" id="KW-1185">Reference proteome</keyword>
<evidence type="ECO:0000256" key="1">
    <source>
        <dbReference type="ARBA" id="ARBA00001947"/>
    </source>
</evidence>
<feature type="domain" description="Adenosine deaminase" evidence="7">
    <location>
        <begin position="12"/>
        <end position="331"/>
    </location>
</feature>
<dbReference type="Gene3D" id="3.20.20.140">
    <property type="entry name" value="Metal-dependent hydrolases"/>
    <property type="match status" value="1"/>
</dbReference>
<reference evidence="9" key="1">
    <citation type="journal article" date="2019" name="Int. J. Syst. Evol. Microbiol.">
        <title>The Global Catalogue of Microorganisms (GCM) 10K type strain sequencing project: providing services to taxonomists for standard genome sequencing and annotation.</title>
        <authorList>
            <consortium name="The Broad Institute Genomics Platform"/>
            <consortium name="The Broad Institute Genome Sequencing Center for Infectious Disease"/>
            <person name="Wu L."/>
            <person name="Ma J."/>
        </authorList>
    </citation>
    <scope>NUCLEOTIDE SEQUENCE [LARGE SCALE GENOMIC DNA]</scope>
    <source>
        <strain evidence="9">TISTR 1827</strain>
    </source>
</reference>
<accession>A0ABW5R122</accession>
<keyword evidence="4" id="KW-0479">Metal-binding</keyword>
<dbReference type="EC" id="3.5.4.4" evidence="3"/>
<keyword evidence="5 8" id="KW-0378">Hydrolase</keyword>
<comment type="similarity">
    <text evidence="2">Belongs to the metallo-dependent hydrolases superfamily. Adenosine and AMP deaminases family.</text>
</comment>
<protein>
    <recommendedName>
        <fullName evidence="3">adenosine deaminase</fullName>
        <ecNumber evidence="3">3.5.4.4</ecNumber>
    </recommendedName>
</protein>
<dbReference type="CDD" id="cd01320">
    <property type="entry name" value="ADA"/>
    <property type="match status" value="1"/>
</dbReference>
<evidence type="ECO:0000256" key="6">
    <source>
        <dbReference type="ARBA" id="ARBA00022833"/>
    </source>
</evidence>
<dbReference type="PANTHER" id="PTHR11409:SF43">
    <property type="entry name" value="ADENOSINE DEAMINASE"/>
    <property type="match status" value="1"/>
</dbReference>
<dbReference type="EMBL" id="JBHUMY010000027">
    <property type="protein sequence ID" value="MFD2662427.1"/>
    <property type="molecule type" value="Genomic_DNA"/>
</dbReference>
<dbReference type="Pfam" id="PF00962">
    <property type="entry name" value="A_deaminase"/>
    <property type="match status" value="1"/>
</dbReference>
<evidence type="ECO:0000313" key="8">
    <source>
        <dbReference type="EMBL" id="MFD2662427.1"/>
    </source>
</evidence>
<evidence type="ECO:0000256" key="5">
    <source>
        <dbReference type="ARBA" id="ARBA00022801"/>
    </source>
</evidence>
<gene>
    <name evidence="8" type="primary">add</name>
    <name evidence="8" type="ORF">ACFSW5_19410</name>
</gene>
<evidence type="ECO:0000259" key="7">
    <source>
        <dbReference type="Pfam" id="PF00962"/>
    </source>
</evidence>
<sequence>MNGHDEWLRSFPKAELHVHLDGSVKPETLRELAERQGASLPEGDLRGRMTVDPDCGSLTEYLSKFSFVLPFLQTAEALERVAYETAEQAADDGCLYVEVRFAPLLHTERGLTAEEAVKHTVNGLRRAERELGITARAIVIAMRHEGFERNREAIEAAARYLGDGVCAVDLAGDEAGYPPELHQRLFDLASERKLPVTIHAGEAGGAANVRYAVERLGAVRIGHGVRIKEDPEVIELVRSRRIPLEMCPLSNIQTKAADGWERYPIRDYMDRGLIVTVNTDNRTVSGTTMTNEYKLLAEKLGFGFDELAAVSLNGIDAAFADEPLKAELRIRMKRKLAEIGVALKE</sequence>